<feature type="non-terminal residue" evidence="2">
    <location>
        <position position="109"/>
    </location>
</feature>
<evidence type="ECO:0000256" key="1">
    <source>
        <dbReference type="SAM" id="SignalP"/>
    </source>
</evidence>
<sequence>MGNRRRPLHLLQLLLLLLLLLTVISTRPRVPGRIHAQAKRYLKRQQYGGVQPISVTIKLYWPSSKTLYTVVQVMSYCHQAAHFFFLDFFKRKFGSDKGGPSRLVVEGLG</sequence>
<dbReference type="Proteomes" id="UP000249526">
    <property type="component" value="Unassembled WGS sequence"/>
</dbReference>
<feature type="chain" id="PRO_5034953930" description="Secreted protein" evidence="1">
    <location>
        <begin position="26"/>
        <end position="109"/>
    </location>
</feature>
<feature type="signal peptide" evidence="1">
    <location>
        <begin position="1"/>
        <end position="25"/>
    </location>
</feature>
<reference evidence="2 3" key="1">
    <citation type="submission" date="2018-02" db="EMBL/GenBank/DDBJ databases">
        <title>The genomes of Aspergillus section Nigri reveals drivers in fungal speciation.</title>
        <authorList>
            <consortium name="DOE Joint Genome Institute"/>
            <person name="Vesth T.C."/>
            <person name="Nybo J."/>
            <person name="Theobald S."/>
            <person name="Brandl J."/>
            <person name="Frisvad J.C."/>
            <person name="Nielsen K.F."/>
            <person name="Lyhne E.K."/>
            <person name="Kogle M.E."/>
            <person name="Kuo A."/>
            <person name="Riley R."/>
            <person name="Clum A."/>
            <person name="Nolan M."/>
            <person name="Lipzen A."/>
            <person name="Salamov A."/>
            <person name="Henrissat B."/>
            <person name="Wiebenga A."/>
            <person name="De vries R.P."/>
            <person name="Grigoriev I.V."/>
            <person name="Mortensen U.H."/>
            <person name="Andersen M.R."/>
            <person name="Baker S.E."/>
        </authorList>
    </citation>
    <scope>NUCLEOTIDE SEQUENCE [LARGE SCALE GENOMIC DNA]</scope>
    <source>
        <strain evidence="2 3">CBS 112811</strain>
    </source>
</reference>
<keyword evidence="1" id="KW-0732">Signal</keyword>
<gene>
    <name evidence="2" type="ORF">BO85DRAFT_448869</name>
</gene>
<accession>A0A8G1VLN1</accession>
<name>A0A8G1VLN1_9EURO</name>
<dbReference type="AlphaFoldDB" id="A0A8G1VLN1"/>
<evidence type="ECO:0000313" key="3">
    <source>
        <dbReference type="Proteomes" id="UP000249526"/>
    </source>
</evidence>
<dbReference type="RefSeq" id="XP_025515693.1">
    <property type="nucleotide sequence ID" value="XM_025660042.1"/>
</dbReference>
<protein>
    <recommendedName>
        <fullName evidence="4">Secreted protein</fullName>
    </recommendedName>
</protein>
<keyword evidence="3" id="KW-1185">Reference proteome</keyword>
<evidence type="ECO:0008006" key="4">
    <source>
        <dbReference type="Google" id="ProtNLM"/>
    </source>
</evidence>
<dbReference type="EMBL" id="KZ825061">
    <property type="protein sequence ID" value="RAH57771.1"/>
    <property type="molecule type" value="Genomic_DNA"/>
</dbReference>
<dbReference type="GeneID" id="37163444"/>
<organism evidence="2 3">
    <name type="scientific">Aspergillus piperis CBS 112811</name>
    <dbReference type="NCBI Taxonomy" id="1448313"/>
    <lineage>
        <taxon>Eukaryota</taxon>
        <taxon>Fungi</taxon>
        <taxon>Dikarya</taxon>
        <taxon>Ascomycota</taxon>
        <taxon>Pezizomycotina</taxon>
        <taxon>Eurotiomycetes</taxon>
        <taxon>Eurotiomycetidae</taxon>
        <taxon>Eurotiales</taxon>
        <taxon>Aspergillaceae</taxon>
        <taxon>Aspergillus</taxon>
        <taxon>Aspergillus subgen. Circumdati</taxon>
    </lineage>
</organism>
<proteinExistence type="predicted"/>
<evidence type="ECO:0000313" key="2">
    <source>
        <dbReference type="EMBL" id="RAH57771.1"/>
    </source>
</evidence>